<sequence>MDFELSRHTQNVLKERCILEKWVWQTIEKPDWENVSVDSNIHYFKKIDEHEGRILHVIVNPHVSPKKVVTVFFDRRASKEVK</sequence>
<dbReference type="Pfam" id="PF14076">
    <property type="entry name" value="DUF4258"/>
    <property type="match status" value="1"/>
</dbReference>
<name>A0A7V1EI23_UNCW3</name>
<evidence type="ECO:0000313" key="1">
    <source>
        <dbReference type="EMBL" id="HDY59176.1"/>
    </source>
</evidence>
<dbReference type="AlphaFoldDB" id="A0A7V1EI23"/>
<comment type="caution">
    <text evidence="1">The sequence shown here is derived from an EMBL/GenBank/DDBJ whole genome shotgun (WGS) entry which is preliminary data.</text>
</comment>
<gene>
    <name evidence="1" type="ORF">ENP86_06455</name>
</gene>
<dbReference type="InterPro" id="IPR025354">
    <property type="entry name" value="DUF4258"/>
</dbReference>
<dbReference type="EMBL" id="DSKY01000015">
    <property type="protein sequence ID" value="HDY59176.1"/>
    <property type="molecule type" value="Genomic_DNA"/>
</dbReference>
<reference evidence="1" key="1">
    <citation type="journal article" date="2020" name="mSystems">
        <title>Genome- and Community-Level Interaction Insights into Carbon Utilization and Element Cycling Functions of Hydrothermarchaeota in Hydrothermal Sediment.</title>
        <authorList>
            <person name="Zhou Z."/>
            <person name="Liu Y."/>
            <person name="Xu W."/>
            <person name="Pan J."/>
            <person name="Luo Z.H."/>
            <person name="Li M."/>
        </authorList>
    </citation>
    <scope>NUCLEOTIDE SEQUENCE [LARGE SCALE GENOMIC DNA]</scope>
    <source>
        <strain evidence="1">SpSt-258</strain>
    </source>
</reference>
<organism evidence="1">
    <name type="scientific">candidate division WOR-3 bacterium</name>
    <dbReference type="NCBI Taxonomy" id="2052148"/>
    <lineage>
        <taxon>Bacteria</taxon>
        <taxon>Bacteria division WOR-3</taxon>
    </lineage>
</organism>
<accession>A0A7V1EI23</accession>
<proteinExistence type="predicted"/>
<protein>
    <submittedName>
        <fullName evidence="1">DUF4258 domain-containing protein</fullName>
    </submittedName>
</protein>